<dbReference type="HOGENOM" id="CLU_3184601_0_0_9"/>
<dbReference type="Proteomes" id="UP000004968">
    <property type="component" value="Unassembled WGS sequence"/>
</dbReference>
<sequence length="46" mass="5165">MRLYLTQTKDPDFHVPRNSPAARKNESGPGSDLKCAGTKYHPNHEV</sequence>
<evidence type="ECO:0000313" key="3">
    <source>
        <dbReference type="Proteomes" id="UP000004968"/>
    </source>
</evidence>
<dbReference type="EMBL" id="ACIO01000637">
    <property type="protein sequence ID" value="EFC96003.1"/>
    <property type="molecule type" value="Genomic_DNA"/>
</dbReference>
<evidence type="ECO:0000313" key="2">
    <source>
        <dbReference type="EMBL" id="EFC96003.1"/>
    </source>
</evidence>
<name>D3AQA6_9FIRM</name>
<protein>
    <submittedName>
        <fullName evidence="2">Uncharacterized protein</fullName>
    </submittedName>
</protein>
<comment type="caution">
    <text evidence="2">The sequence shown here is derived from an EMBL/GenBank/DDBJ whole genome shotgun (WGS) entry which is preliminary data.</text>
</comment>
<dbReference type="AlphaFoldDB" id="D3AQA6"/>
<reference evidence="2 3" key="1">
    <citation type="submission" date="2010-01" db="EMBL/GenBank/DDBJ databases">
        <authorList>
            <person name="Weinstock G."/>
            <person name="Sodergren E."/>
            <person name="Clifton S."/>
            <person name="Fulton L."/>
            <person name="Fulton B."/>
            <person name="Courtney L."/>
            <person name="Fronick C."/>
            <person name="Harrison M."/>
            <person name="Strong C."/>
            <person name="Farmer C."/>
            <person name="Delahaunty K."/>
            <person name="Markovic C."/>
            <person name="Hall O."/>
            <person name="Minx P."/>
            <person name="Tomlinson C."/>
            <person name="Mitreva M."/>
            <person name="Nelson J."/>
            <person name="Hou S."/>
            <person name="Wollam A."/>
            <person name="Pepin K.H."/>
            <person name="Johnson M."/>
            <person name="Bhonagiri V."/>
            <person name="Nash W.E."/>
            <person name="Warren W."/>
            <person name="Chinwalla A."/>
            <person name="Mardis E.R."/>
            <person name="Wilson R.K."/>
        </authorList>
    </citation>
    <scope>NUCLEOTIDE SEQUENCE [LARGE SCALE GENOMIC DNA]</scope>
    <source>
        <strain evidence="2 3">DSM 13479</strain>
    </source>
</reference>
<accession>D3AQA6</accession>
<proteinExistence type="predicted"/>
<evidence type="ECO:0000256" key="1">
    <source>
        <dbReference type="SAM" id="MobiDB-lite"/>
    </source>
</evidence>
<feature type="region of interest" description="Disordered" evidence="1">
    <location>
        <begin position="1"/>
        <end position="46"/>
    </location>
</feature>
<organism evidence="2 3">
    <name type="scientific">Hungatella hathewayi DSM 13479</name>
    <dbReference type="NCBI Taxonomy" id="566550"/>
    <lineage>
        <taxon>Bacteria</taxon>
        <taxon>Bacillati</taxon>
        <taxon>Bacillota</taxon>
        <taxon>Clostridia</taxon>
        <taxon>Lachnospirales</taxon>
        <taxon>Lachnospiraceae</taxon>
        <taxon>Hungatella</taxon>
    </lineage>
</organism>
<gene>
    <name evidence="2" type="ORF">CLOSTHATH_05812</name>
</gene>